<organism evidence="1 2">
    <name type="scientific">Parageobacillus toebii NBRC 107807</name>
    <dbReference type="NCBI Taxonomy" id="1223503"/>
    <lineage>
        <taxon>Bacteria</taxon>
        <taxon>Bacillati</taxon>
        <taxon>Bacillota</taxon>
        <taxon>Bacilli</taxon>
        <taxon>Bacillales</taxon>
        <taxon>Anoxybacillaceae</taxon>
        <taxon>Parageobacillus</taxon>
    </lineage>
</organism>
<evidence type="ECO:0000313" key="2">
    <source>
        <dbReference type="Proteomes" id="UP000613002"/>
    </source>
</evidence>
<sequence>MLISICHYLIDYGKIKWNDRLKGTGSQAFLFLIDQILHFLTIWIVFHDMAIPARLLENGIPSFLEGWDTDENC</sequence>
<dbReference type="Pfam" id="PF11750">
    <property type="entry name" value="DUF3307"/>
    <property type="match status" value="1"/>
</dbReference>
<dbReference type="GeneID" id="94900043"/>
<protein>
    <recommendedName>
        <fullName evidence="3">DUF3307 domain-containing protein</fullName>
    </recommendedName>
</protein>
<gene>
    <name evidence="1" type="ORF">HNR78_002238</name>
</gene>
<dbReference type="AlphaFoldDB" id="A0AA89NKI7"/>
<evidence type="ECO:0000313" key="1">
    <source>
        <dbReference type="EMBL" id="MBB3869345.1"/>
    </source>
</evidence>
<proteinExistence type="predicted"/>
<evidence type="ECO:0008006" key="3">
    <source>
        <dbReference type="Google" id="ProtNLM"/>
    </source>
</evidence>
<dbReference type="RefSeq" id="WP_062754638.1">
    <property type="nucleotide sequence ID" value="NZ_CP049703.1"/>
</dbReference>
<comment type="caution">
    <text evidence="1">The sequence shown here is derived from an EMBL/GenBank/DDBJ whole genome shotgun (WGS) entry which is preliminary data.</text>
</comment>
<reference evidence="1 2" key="1">
    <citation type="submission" date="2020-08" db="EMBL/GenBank/DDBJ databases">
        <title>Genomic Encyclopedia of Type Strains, Phase IV (KMG-IV): sequencing the most valuable type-strain genomes for metagenomic binning, comparative biology and taxonomic classification.</title>
        <authorList>
            <person name="Goeker M."/>
        </authorList>
    </citation>
    <scope>NUCLEOTIDE SEQUENCE [LARGE SCALE GENOMIC DNA]</scope>
    <source>
        <strain evidence="1 2">DSM 14590</strain>
    </source>
</reference>
<dbReference type="InterPro" id="IPR021737">
    <property type="entry name" value="Phage_phiKZ_Orf197"/>
</dbReference>
<dbReference type="EMBL" id="JACICZ010000008">
    <property type="protein sequence ID" value="MBB3869345.1"/>
    <property type="molecule type" value="Genomic_DNA"/>
</dbReference>
<accession>A0AA89NKI7</accession>
<name>A0AA89NKI7_9BACL</name>
<dbReference type="Proteomes" id="UP000613002">
    <property type="component" value="Unassembled WGS sequence"/>
</dbReference>
<keyword evidence="2" id="KW-1185">Reference proteome</keyword>